<feature type="domain" description="dUTPase-like" evidence="6">
    <location>
        <begin position="33"/>
        <end position="155"/>
    </location>
</feature>
<dbReference type="InterPro" id="IPR036157">
    <property type="entry name" value="dUTPase-like_sf"/>
</dbReference>
<dbReference type="PANTHER" id="PTHR11241:SF0">
    <property type="entry name" value="DEOXYURIDINE 5'-TRIPHOSPHATE NUCLEOTIDOHYDROLASE"/>
    <property type="match status" value="1"/>
</dbReference>
<evidence type="ECO:0000256" key="2">
    <source>
        <dbReference type="ARBA" id="ARBA00012379"/>
    </source>
</evidence>
<dbReference type="Pfam" id="PF00692">
    <property type="entry name" value="dUTPase"/>
    <property type="match status" value="1"/>
</dbReference>
<dbReference type="Gene3D" id="2.70.40.10">
    <property type="match status" value="1"/>
</dbReference>
<dbReference type="NCBIfam" id="TIGR00576">
    <property type="entry name" value="dut"/>
    <property type="match status" value="1"/>
</dbReference>
<evidence type="ECO:0000259" key="6">
    <source>
        <dbReference type="Pfam" id="PF00692"/>
    </source>
</evidence>
<keyword evidence="3 7" id="KW-0378">Hydrolase</keyword>
<dbReference type="InterPro" id="IPR008181">
    <property type="entry name" value="dUTPase"/>
</dbReference>
<comment type="catalytic activity">
    <reaction evidence="5">
        <text>dUTP + H2O = dUMP + diphosphate + H(+)</text>
        <dbReference type="Rhea" id="RHEA:10248"/>
        <dbReference type="ChEBI" id="CHEBI:15377"/>
        <dbReference type="ChEBI" id="CHEBI:15378"/>
        <dbReference type="ChEBI" id="CHEBI:33019"/>
        <dbReference type="ChEBI" id="CHEBI:61555"/>
        <dbReference type="ChEBI" id="CHEBI:246422"/>
        <dbReference type="EC" id="3.6.1.23"/>
    </reaction>
</comment>
<organism evidence="7">
    <name type="scientific">Bacillus thuringiensis subsp. israelensis</name>
    <dbReference type="NCBI Taxonomy" id="1430"/>
    <lineage>
        <taxon>Bacteria</taxon>
        <taxon>Bacillati</taxon>
        <taxon>Bacillota</taxon>
        <taxon>Bacilli</taxon>
        <taxon>Bacillales</taxon>
        <taxon>Bacillaceae</taxon>
        <taxon>Bacillus</taxon>
        <taxon>Bacillus cereus group</taxon>
    </lineage>
</organism>
<dbReference type="PATRIC" id="fig|1430.6.peg.2084"/>
<accession>A0A160LK86</accession>
<dbReference type="CDD" id="cd07557">
    <property type="entry name" value="trimeric_dUTPase"/>
    <property type="match status" value="1"/>
</dbReference>
<name>A0A160LK86_BACTI</name>
<sequence>MNILKLFKNKKVRGFEVLNDFKEHFENFSVLKPTRKTLNAAGYDIAAVGDYVIPPNSKAIINTGLTAYMKEDEWLALFVRSGLAYGKDLTLQNATGVIDADFYGNHIRILLRNEGTEPFVVNHGDRIAQGIFLPYLTADDDYASELRTGGFGSTGGVSAA</sequence>
<evidence type="ECO:0000256" key="4">
    <source>
        <dbReference type="ARBA" id="ARBA00023080"/>
    </source>
</evidence>
<dbReference type="GO" id="GO:0046081">
    <property type="term" value="P:dUTP catabolic process"/>
    <property type="evidence" value="ECO:0007669"/>
    <property type="project" value="InterPro"/>
</dbReference>
<dbReference type="EC" id="3.6.1.23" evidence="2"/>
<proteinExistence type="inferred from homology"/>
<comment type="similarity">
    <text evidence="1">Belongs to the dUTPase family.</text>
</comment>
<evidence type="ECO:0000256" key="3">
    <source>
        <dbReference type="ARBA" id="ARBA00022801"/>
    </source>
</evidence>
<dbReference type="GO" id="GO:0006226">
    <property type="term" value="P:dUMP biosynthetic process"/>
    <property type="evidence" value="ECO:0007669"/>
    <property type="project" value="InterPro"/>
</dbReference>
<dbReference type="EMBL" id="CP013278">
    <property type="protein sequence ID" value="AND28553.1"/>
    <property type="molecule type" value="Genomic_DNA"/>
</dbReference>
<geneLocation type="plasmid" evidence="7">
    <name>pAM65-52-3-235K</name>
</geneLocation>
<protein>
    <recommendedName>
        <fullName evidence="2">dUTP diphosphatase</fullName>
        <ecNumber evidence="2">3.6.1.23</ecNumber>
    </recommendedName>
</protein>
<reference evidence="7" key="1">
    <citation type="journal article" date="2017" name="Res. Microbiol.">
        <title>Comparative genomics of extrachromosomal elements in Bacillus thuringiensis subsp. israelensis.</title>
        <authorList>
            <person name="Bolotin A."/>
            <person name="Gillis A."/>
            <person name="Sanchis V."/>
            <person name="Nielsen-LeRoux C."/>
            <person name="Mahillon J."/>
            <person name="Lereclus D."/>
            <person name="Sorokin A."/>
        </authorList>
    </citation>
    <scope>NUCLEOTIDE SEQUENCE</scope>
    <source>
        <strain evidence="7">AM65-52</strain>
        <plasmid evidence="7">pAM65-52-3-235K</plasmid>
    </source>
</reference>
<dbReference type="SUPFAM" id="SSF51283">
    <property type="entry name" value="dUTPase-like"/>
    <property type="match status" value="1"/>
</dbReference>
<dbReference type="PANTHER" id="PTHR11241">
    <property type="entry name" value="DEOXYURIDINE 5'-TRIPHOSPHATE NUCLEOTIDOHYDROLASE"/>
    <property type="match status" value="1"/>
</dbReference>
<evidence type="ECO:0000256" key="1">
    <source>
        <dbReference type="ARBA" id="ARBA00006581"/>
    </source>
</evidence>
<evidence type="ECO:0000256" key="5">
    <source>
        <dbReference type="ARBA" id="ARBA00047686"/>
    </source>
</evidence>
<dbReference type="GO" id="GO:0004170">
    <property type="term" value="F:dUTP diphosphatase activity"/>
    <property type="evidence" value="ECO:0007669"/>
    <property type="project" value="UniProtKB-EC"/>
</dbReference>
<dbReference type="RefSeq" id="WP_001023489.1">
    <property type="nucleotide sequence ID" value="NZ_CP013278.1"/>
</dbReference>
<dbReference type="InterPro" id="IPR029054">
    <property type="entry name" value="dUTPase-like"/>
</dbReference>
<dbReference type="AlphaFoldDB" id="A0A160LK86"/>
<dbReference type="GO" id="GO:0000287">
    <property type="term" value="F:magnesium ion binding"/>
    <property type="evidence" value="ECO:0007669"/>
    <property type="project" value="InterPro"/>
</dbReference>
<dbReference type="InterPro" id="IPR033704">
    <property type="entry name" value="dUTPase_trimeric"/>
</dbReference>
<keyword evidence="4" id="KW-0546">Nucleotide metabolism</keyword>
<gene>
    <name evidence="7" type="ORF">ATN07_33115</name>
</gene>
<evidence type="ECO:0000313" key="7">
    <source>
        <dbReference type="EMBL" id="AND28553.1"/>
    </source>
</evidence>
<keyword evidence="7" id="KW-0614">Plasmid</keyword>